<reference evidence="5" key="1">
    <citation type="journal article" date="2019" name="Int. J. Syst. Evol. Microbiol.">
        <title>The Global Catalogue of Microorganisms (GCM) 10K type strain sequencing project: providing services to taxonomists for standard genome sequencing and annotation.</title>
        <authorList>
            <consortium name="The Broad Institute Genomics Platform"/>
            <consortium name="The Broad Institute Genome Sequencing Center for Infectious Disease"/>
            <person name="Wu L."/>
            <person name="Ma J."/>
        </authorList>
    </citation>
    <scope>NUCLEOTIDE SEQUENCE [LARGE SCALE GENOMIC DNA]</scope>
    <source>
        <strain evidence="5">KCTC 52204</strain>
    </source>
</reference>
<dbReference type="InterPro" id="IPR029044">
    <property type="entry name" value="Nucleotide-diphossugar_trans"/>
</dbReference>
<dbReference type="PANTHER" id="PTHR22916">
    <property type="entry name" value="GLYCOSYLTRANSFERASE"/>
    <property type="match status" value="1"/>
</dbReference>
<comment type="caution">
    <text evidence="4">The sequence shown here is derived from an EMBL/GenBank/DDBJ whole genome shotgun (WGS) entry which is preliminary data.</text>
</comment>
<dbReference type="Gene3D" id="3.90.550.10">
    <property type="entry name" value="Spore Coat Polysaccharide Biosynthesis Protein SpsA, Chain A"/>
    <property type="match status" value="1"/>
</dbReference>
<keyword evidence="1" id="KW-0328">Glycosyltransferase</keyword>
<evidence type="ECO:0000256" key="2">
    <source>
        <dbReference type="ARBA" id="ARBA00022679"/>
    </source>
</evidence>
<evidence type="ECO:0000313" key="5">
    <source>
        <dbReference type="Proteomes" id="UP001597394"/>
    </source>
</evidence>
<accession>A0ABW5KAA5</accession>
<dbReference type="Proteomes" id="UP001597394">
    <property type="component" value="Unassembled WGS sequence"/>
</dbReference>
<dbReference type="SUPFAM" id="SSF53448">
    <property type="entry name" value="Nucleotide-diphospho-sugar transferases"/>
    <property type="match status" value="1"/>
</dbReference>
<protein>
    <submittedName>
        <fullName evidence="4">Glycosyltransferase family 2 protein</fullName>
    </submittedName>
</protein>
<dbReference type="CDD" id="cd00761">
    <property type="entry name" value="Glyco_tranf_GTA_type"/>
    <property type="match status" value="1"/>
</dbReference>
<feature type="domain" description="Glycosyltransferase 2-like" evidence="3">
    <location>
        <begin position="7"/>
        <end position="170"/>
    </location>
</feature>
<keyword evidence="5" id="KW-1185">Reference proteome</keyword>
<organism evidence="4 5">
    <name type="scientific">Kaistella montana</name>
    <dbReference type="NCBI Taxonomy" id="1849733"/>
    <lineage>
        <taxon>Bacteria</taxon>
        <taxon>Pseudomonadati</taxon>
        <taxon>Bacteroidota</taxon>
        <taxon>Flavobacteriia</taxon>
        <taxon>Flavobacteriales</taxon>
        <taxon>Weeksellaceae</taxon>
        <taxon>Chryseobacterium group</taxon>
        <taxon>Kaistella</taxon>
    </lineage>
</organism>
<dbReference type="InterPro" id="IPR001173">
    <property type="entry name" value="Glyco_trans_2-like"/>
</dbReference>
<evidence type="ECO:0000313" key="4">
    <source>
        <dbReference type="EMBL" id="MFD2545079.1"/>
    </source>
</evidence>
<dbReference type="EMBL" id="JBHULG010000002">
    <property type="protein sequence ID" value="MFD2545079.1"/>
    <property type="molecule type" value="Genomic_DNA"/>
</dbReference>
<sequence>MTNPKISIIVPYYNAELYLKKCISSILNQRFFDFELILIDDGSTDQSYLISQSFAATDNRVVLLRKENGGQGTARNYGLDYAKGEYIGFVDSDDYIEPDMYEVLYHNCVNHNAELAICGYKVFRNIKLAPTNLHTTPKRVFSKFSLMETYILTPLISSGPCNKLYSKVLFENVRFPSLRVAEDAFVLPLIFVNVKTAVYVGKSLYNWNLRMGSTERSVFTPKHLAAIDAVDSLATIIKKNYTELIQHLPGERVKVRLSILEHIVISDSYAQYQDIYKKLLHEISIEIKDSREFFKECPYILKKALFAINYNLLFRFKVRYVALVKNFIKLLISKF</sequence>
<evidence type="ECO:0000259" key="3">
    <source>
        <dbReference type="Pfam" id="PF00535"/>
    </source>
</evidence>
<dbReference type="Pfam" id="PF00535">
    <property type="entry name" value="Glycos_transf_2"/>
    <property type="match status" value="1"/>
</dbReference>
<proteinExistence type="predicted"/>
<gene>
    <name evidence="4" type="ORF">ACFSO8_06340</name>
</gene>
<keyword evidence="2" id="KW-0808">Transferase</keyword>
<name>A0ABW5KAA5_9FLAO</name>
<dbReference type="RefSeq" id="WP_255928795.1">
    <property type="nucleotide sequence ID" value="NZ_JANFQP010000002.1"/>
</dbReference>
<dbReference type="PANTHER" id="PTHR22916:SF51">
    <property type="entry name" value="GLYCOSYLTRANSFERASE EPSH-RELATED"/>
    <property type="match status" value="1"/>
</dbReference>
<evidence type="ECO:0000256" key="1">
    <source>
        <dbReference type="ARBA" id="ARBA00022676"/>
    </source>
</evidence>